<evidence type="ECO:0000256" key="7">
    <source>
        <dbReference type="ARBA" id="ARBA00022989"/>
    </source>
</evidence>
<evidence type="ECO:0000256" key="2">
    <source>
        <dbReference type="ARBA" id="ARBA00022448"/>
    </source>
</evidence>
<evidence type="ECO:0000259" key="10">
    <source>
        <dbReference type="PROSITE" id="PS50850"/>
    </source>
</evidence>
<evidence type="ECO:0000256" key="6">
    <source>
        <dbReference type="ARBA" id="ARBA00022692"/>
    </source>
</evidence>
<keyword evidence="5 9" id="KW-0762">Sugar transport</keyword>
<evidence type="ECO:0000313" key="11">
    <source>
        <dbReference type="EMBL" id="MEC5343426.1"/>
    </source>
</evidence>
<comment type="similarity">
    <text evidence="9">Belongs to the major facilitator superfamily. SotB (TC 2.A.1.2) family.</text>
</comment>
<dbReference type="SUPFAM" id="SSF103473">
    <property type="entry name" value="MFS general substrate transporter"/>
    <property type="match status" value="1"/>
</dbReference>
<feature type="domain" description="Major facilitator superfamily (MFS) profile" evidence="10">
    <location>
        <begin position="12"/>
        <end position="386"/>
    </location>
</feature>
<feature type="transmembrane region" description="Helical" evidence="9">
    <location>
        <begin position="137"/>
        <end position="154"/>
    </location>
</feature>
<comment type="caution">
    <text evidence="9">Lacks conserved residue(s) required for the propagation of feature annotation.</text>
</comment>
<evidence type="ECO:0000256" key="5">
    <source>
        <dbReference type="ARBA" id="ARBA00022597"/>
    </source>
</evidence>
<evidence type="ECO:0000256" key="4">
    <source>
        <dbReference type="ARBA" id="ARBA00022519"/>
    </source>
</evidence>
<evidence type="ECO:0000313" key="12">
    <source>
        <dbReference type="Proteomes" id="UP001309705"/>
    </source>
</evidence>
<evidence type="ECO:0000256" key="3">
    <source>
        <dbReference type="ARBA" id="ARBA00022475"/>
    </source>
</evidence>
<dbReference type="PROSITE" id="PS50850">
    <property type="entry name" value="MFS"/>
    <property type="match status" value="1"/>
</dbReference>
<dbReference type="InterPro" id="IPR050189">
    <property type="entry name" value="MFS_Efflux_Transporters"/>
</dbReference>
<keyword evidence="2 9" id="KW-0813">Transport</keyword>
<dbReference type="Pfam" id="PF07690">
    <property type="entry name" value="MFS_1"/>
    <property type="match status" value="1"/>
</dbReference>
<comment type="caution">
    <text evidence="11">The sequence shown here is derived from an EMBL/GenBank/DDBJ whole genome shotgun (WGS) entry which is preliminary data.</text>
</comment>
<feature type="transmembrane region" description="Helical" evidence="9">
    <location>
        <begin position="103"/>
        <end position="125"/>
    </location>
</feature>
<name>A0ABU6JS14_9GAMM</name>
<keyword evidence="4" id="KW-0997">Cell inner membrane</keyword>
<proteinExistence type="inferred from homology"/>
<keyword evidence="7 9" id="KW-1133">Transmembrane helix</keyword>
<evidence type="ECO:0000256" key="8">
    <source>
        <dbReference type="ARBA" id="ARBA00023136"/>
    </source>
</evidence>
<comment type="function">
    <text evidence="9">Involved in the efflux of sugars. The physiological role may be the reduction of the intracellular concentration of toxic sugars or sugar metabolites.</text>
</comment>
<feature type="transmembrane region" description="Helical" evidence="9">
    <location>
        <begin position="166"/>
        <end position="186"/>
    </location>
</feature>
<dbReference type="InterPro" id="IPR020846">
    <property type="entry name" value="MFS_dom"/>
</dbReference>
<keyword evidence="6 9" id="KW-0812">Transmembrane</keyword>
<dbReference type="PANTHER" id="PTHR43124:SF4">
    <property type="entry name" value="SUGAR EFFLUX TRANSPORTER"/>
    <property type="match status" value="1"/>
</dbReference>
<feature type="transmembrane region" description="Helical" evidence="9">
    <location>
        <begin position="270"/>
        <end position="291"/>
    </location>
</feature>
<keyword evidence="3 9" id="KW-1003">Cell membrane</keyword>
<feature type="transmembrane region" description="Helical" evidence="9">
    <location>
        <begin position="207"/>
        <end position="230"/>
    </location>
</feature>
<evidence type="ECO:0000256" key="1">
    <source>
        <dbReference type="ARBA" id="ARBA00004651"/>
    </source>
</evidence>
<keyword evidence="8 9" id="KW-0472">Membrane</keyword>
<comment type="subcellular location">
    <subcellularLocation>
        <location evidence="1 9">Cell membrane</location>
        <topology evidence="1 9">Multi-pass membrane protein</topology>
    </subcellularLocation>
</comment>
<dbReference type="EMBL" id="JAYWTM010000009">
    <property type="protein sequence ID" value="MEC5343426.1"/>
    <property type="molecule type" value="Genomic_DNA"/>
</dbReference>
<gene>
    <name evidence="9" type="primary">sotB</name>
    <name evidence="11" type="ORF">VSX58_12560</name>
</gene>
<dbReference type="RefSeq" id="WP_327618383.1">
    <property type="nucleotide sequence ID" value="NZ_JAYWTM010000009.1"/>
</dbReference>
<dbReference type="InterPro" id="IPR011701">
    <property type="entry name" value="MFS"/>
</dbReference>
<reference evidence="11 12" key="1">
    <citation type="journal article" date="2017" name="Int. J. Syst. Evol. Microbiol.">
        <title>Brenneria populi subsp. brevivirga subsp. nov. isolated from symptomatic bark of Populus x euramericana canker, and description of Brenneria populi subsp. populi subsp. nov.</title>
        <authorList>
            <person name="Zheng M.H."/>
            <person name="Piao C.G."/>
            <person name="Xue H."/>
            <person name="Guo M.W."/>
            <person name="Li Y."/>
        </authorList>
    </citation>
    <scope>NUCLEOTIDE SEQUENCE [LARGE SCALE GENOMIC DNA]</scope>
    <source>
        <strain evidence="11 12">D9-5</strain>
    </source>
</reference>
<feature type="transmembrane region" description="Helical" evidence="9">
    <location>
        <begin position="297"/>
        <end position="319"/>
    </location>
</feature>
<dbReference type="Gene3D" id="1.20.1250.20">
    <property type="entry name" value="MFS general substrate transporter like domains"/>
    <property type="match status" value="1"/>
</dbReference>
<dbReference type="Proteomes" id="UP001309705">
    <property type="component" value="Unassembled WGS sequence"/>
</dbReference>
<protein>
    <recommendedName>
        <fullName evidence="9">Probable sugar efflux transporter</fullName>
    </recommendedName>
</protein>
<evidence type="ECO:0000256" key="9">
    <source>
        <dbReference type="HAMAP-Rule" id="MF_00517"/>
    </source>
</evidence>
<sequence>MTRSPRSTAWLRVVSLALAAFIFNTAEFVPVALLSDIAVSFSMSAAQVGLIITIYAWVVSLMSLPFMLLSSKMERRGLLIKVFILFAVSNFLSGVAWNFWVLVIARVGVALSHAIFWSITASLAVRLAPHGRKAQALSLLATGTALAMVLGLPLGRLVGQYLGWRITFSIIGIVACVIMLVMMKLLPLLPSRHAGSLKSLPELFRRPALLCVYGLTVVVVTAHFTAYSYIEPFVQKVAMMSDGFITALLLLFGGAGIIGSMLFSRYSSRYPTAFLTTAIALLPLCQILLLPLSFSNITLALLCCIWGISIMAIGLSMQVKVMTLAPDATDVAMSLFSGIYNVGIGGGALLGNQVITHMSLADIGFIGAALGVIALLWCVFIFRRYALVLNNTVIN</sequence>
<dbReference type="HAMAP" id="MF_00517">
    <property type="entry name" value="MFS_SotB"/>
    <property type="match status" value="1"/>
</dbReference>
<dbReference type="InterPro" id="IPR023495">
    <property type="entry name" value="Sugar_effux_transptr_put"/>
</dbReference>
<organism evidence="11 12">
    <name type="scientific">Brenneria populi</name>
    <dbReference type="NCBI Taxonomy" id="1505588"/>
    <lineage>
        <taxon>Bacteria</taxon>
        <taxon>Pseudomonadati</taxon>
        <taxon>Pseudomonadota</taxon>
        <taxon>Gammaproteobacteria</taxon>
        <taxon>Enterobacterales</taxon>
        <taxon>Pectobacteriaceae</taxon>
        <taxon>Brenneria</taxon>
    </lineage>
</organism>
<keyword evidence="12" id="KW-1185">Reference proteome</keyword>
<feature type="transmembrane region" description="Helical" evidence="9">
    <location>
        <begin position="242"/>
        <end position="263"/>
    </location>
</feature>
<dbReference type="InterPro" id="IPR036259">
    <property type="entry name" value="MFS_trans_sf"/>
</dbReference>
<feature type="transmembrane region" description="Helical" evidence="9">
    <location>
        <begin position="44"/>
        <end position="66"/>
    </location>
</feature>
<dbReference type="PANTHER" id="PTHR43124">
    <property type="entry name" value="PURINE EFFLUX PUMP PBUE"/>
    <property type="match status" value="1"/>
</dbReference>
<feature type="transmembrane region" description="Helical" evidence="9">
    <location>
        <begin position="363"/>
        <end position="382"/>
    </location>
</feature>
<dbReference type="CDD" id="cd17324">
    <property type="entry name" value="MFS_NepI_like"/>
    <property type="match status" value="1"/>
</dbReference>
<accession>A0ABU6JS14</accession>
<feature type="transmembrane region" description="Helical" evidence="9">
    <location>
        <begin position="78"/>
        <end position="97"/>
    </location>
</feature>
<feature type="transmembrane region" description="Helical" evidence="9">
    <location>
        <begin position="331"/>
        <end position="351"/>
    </location>
</feature>
<dbReference type="NCBIfam" id="NF002921">
    <property type="entry name" value="PRK03545.1"/>
    <property type="match status" value="1"/>
</dbReference>